<sequence>MANVTSGVFPVFDIKFKIGTKGRASTAQEMALIKEMETFSIAIDTNVEEWTPMETEGWTRRLATGKGFSITLNGKRHVGDPGNDYVANTAWKSGLDCSSKSEIEFPDGSKLEFDCIVSVSAPNGGDSTAVSTLECELQSDGKPNYTPAPNTP</sequence>
<dbReference type="PATRIC" id="fig|1117108.3.peg.2808"/>
<dbReference type="RefSeq" id="WP_021260043.1">
    <property type="nucleotide sequence ID" value="NZ_ATMT01000053.1"/>
</dbReference>
<comment type="caution">
    <text evidence="1">The sequence shown here is derived from an EMBL/GenBank/DDBJ whole genome shotgun (WGS) entry which is preliminary data.</text>
</comment>
<dbReference type="NCBIfam" id="NF047353">
    <property type="entry name" value="tube_lmo2291"/>
    <property type="match status" value="1"/>
</dbReference>
<organism evidence="1 2">
    <name type="scientific">Paenibacillus alvei TS-15</name>
    <dbReference type="NCBI Taxonomy" id="1117108"/>
    <lineage>
        <taxon>Bacteria</taxon>
        <taxon>Bacillati</taxon>
        <taxon>Bacillota</taxon>
        <taxon>Bacilli</taxon>
        <taxon>Bacillales</taxon>
        <taxon>Paenibacillaceae</taxon>
        <taxon>Paenibacillus</taxon>
    </lineage>
</organism>
<name>S9SPM0_PAEAL</name>
<reference evidence="1 2" key="1">
    <citation type="submission" date="2013-05" db="EMBL/GenBank/DDBJ databases">
        <authorList>
            <person name="Strain E.A."/>
            <person name="Brown E."/>
            <person name="Allard M.W."/>
            <person name="Luo Y.L."/>
        </authorList>
    </citation>
    <scope>NUCLEOTIDE SEQUENCE [LARGE SCALE GENOMIC DNA]</scope>
    <source>
        <strain evidence="1 2">TS-15</strain>
    </source>
</reference>
<proteinExistence type="predicted"/>
<accession>S9SPM0</accession>
<dbReference type="eggNOG" id="COG5492">
    <property type="taxonomic scope" value="Bacteria"/>
</dbReference>
<dbReference type="AlphaFoldDB" id="S9SPM0"/>
<dbReference type="Proteomes" id="UP000015344">
    <property type="component" value="Unassembled WGS sequence"/>
</dbReference>
<evidence type="ECO:0000313" key="2">
    <source>
        <dbReference type="Proteomes" id="UP000015344"/>
    </source>
</evidence>
<gene>
    <name evidence="1" type="ORF">PAALTS15_13532</name>
</gene>
<dbReference type="EMBL" id="ATMT01000053">
    <property type="protein sequence ID" value="EPY06629.1"/>
    <property type="molecule type" value="Genomic_DNA"/>
</dbReference>
<protein>
    <submittedName>
        <fullName evidence="1">Uncharacterized protein</fullName>
    </submittedName>
</protein>
<evidence type="ECO:0000313" key="1">
    <source>
        <dbReference type="EMBL" id="EPY06629.1"/>
    </source>
</evidence>